<evidence type="ECO:0000313" key="3">
    <source>
        <dbReference type="Proteomes" id="UP000460558"/>
    </source>
</evidence>
<evidence type="ECO:0000313" key="2">
    <source>
        <dbReference type="EMBL" id="MQS40107.1"/>
    </source>
</evidence>
<gene>
    <name evidence="2" type="ORF">FFZ77_32340</name>
</gene>
<name>A0ABW9P3E5_9ACTN</name>
<keyword evidence="3" id="KW-1185">Reference proteome</keyword>
<protein>
    <recommendedName>
        <fullName evidence="4">Nucleopolyhedrovirus P10 family protein</fullName>
    </recommendedName>
</protein>
<dbReference type="RefSeq" id="WP_153487714.1">
    <property type="nucleotide sequence ID" value="NZ_VDEQ01000405.1"/>
</dbReference>
<evidence type="ECO:0008006" key="4">
    <source>
        <dbReference type="Google" id="ProtNLM"/>
    </source>
</evidence>
<sequence length="233" mass="22997">MTTADAVRRRLGLGRLLPLGEAADGAWLTEQAAGEVLRIAAGGVADMELGKVRLALIDPETAAAPAVPPPPSALPPGPLRIEAELAVTALRPLAAVTDALRRALFSAARDTLGLAVEAVDLRVTALLEAAGADGGRGARHGPPAAEPAGATGGEEGTGAVDAVGRAVASVPGVAGPGAALGPAVRLAADHIRVEVATAPGHYPPAVARAVRTAVSGALGDDRPVSVLVTRVSV</sequence>
<dbReference type="EMBL" id="VDEQ01000405">
    <property type="protein sequence ID" value="MQS40107.1"/>
    <property type="molecule type" value="Genomic_DNA"/>
</dbReference>
<accession>A0ABW9P3E5</accession>
<proteinExistence type="predicted"/>
<reference evidence="2 3" key="1">
    <citation type="submission" date="2019-06" db="EMBL/GenBank/DDBJ databases">
        <title>Comparative genomics and metabolomics analyses of clavulanic acid producing Streptomyces species provides insight into specialized metabolism and evolution of beta-lactam biosynthetic gene clusters.</title>
        <authorList>
            <person name="Moore M.A."/>
            <person name="Cruz-Morales P."/>
            <person name="Barona Gomez F."/>
            <person name="Kapil T."/>
        </authorList>
    </citation>
    <scope>NUCLEOTIDE SEQUENCE [LARGE SCALE GENOMIC DNA]</scope>
    <source>
        <strain evidence="2 3">T-272</strain>
    </source>
</reference>
<organism evidence="2 3">
    <name type="scientific">Streptomyces katsurahamanus</name>
    <dbReference type="NCBI Taxonomy" id="2577098"/>
    <lineage>
        <taxon>Bacteria</taxon>
        <taxon>Bacillati</taxon>
        <taxon>Actinomycetota</taxon>
        <taxon>Actinomycetes</taxon>
        <taxon>Kitasatosporales</taxon>
        <taxon>Streptomycetaceae</taxon>
        <taxon>Streptomyces</taxon>
    </lineage>
</organism>
<feature type="compositionally biased region" description="Low complexity" evidence="1">
    <location>
        <begin position="140"/>
        <end position="149"/>
    </location>
</feature>
<feature type="region of interest" description="Disordered" evidence="1">
    <location>
        <begin position="132"/>
        <end position="157"/>
    </location>
</feature>
<comment type="caution">
    <text evidence="2">The sequence shown here is derived from an EMBL/GenBank/DDBJ whole genome shotgun (WGS) entry which is preliminary data.</text>
</comment>
<evidence type="ECO:0000256" key="1">
    <source>
        <dbReference type="SAM" id="MobiDB-lite"/>
    </source>
</evidence>
<dbReference type="Proteomes" id="UP000460558">
    <property type="component" value="Unassembled WGS sequence"/>
</dbReference>